<dbReference type="NCBIfam" id="TIGR00487">
    <property type="entry name" value="IF-2"/>
    <property type="match status" value="1"/>
</dbReference>
<dbReference type="AlphaFoldDB" id="A0A151AQG8"/>
<feature type="binding site" evidence="8">
    <location>
        <begin position="306"/>
        <end position="309"/>
    </location>
    <ligand>
        <name>GTP</name>
        <dbReference type="ChEBI" id="CHEBI:37565"/>
    </ligand>
</feature>
<dbReference type="PANTHER" id="PTHR43381:SF5">
    <property type="entry name" value="TR-TYPE G DOMAIN-CONTAINING PROTEIN"/>
    <property type="match status" value="1"/>
</dbReference>
<sequence>MAKTRVYELAKELNITSRELIDILSSEFDIKVKNHMSVLDEEDAELIKEIFVENESNGKENNSIAKSIIDEYEEELDNSVKIKNKKKNSKKNNFKSKSNGKENNNESTLAEEIIIEMEDTITVKELSDKLKKPITEVIKQLMFMGVMAAINQELDFNTAEKLAEKFDALVIKKEESLLVDNDDEDNEEDINEENYEKRPPVVTVMGHVDHGKTSILDAIKKSKVTATEAGGITQHIGAYTVEVNNEKITFLDTPGHEAFTTMRARGAQITDIVILVVAADDGIMPQTVEAINHCKAANVPIIVAINKIDKVGANIDRVKQELTEYNLIPEDWGGDIVTVPVSAHTKEGLDTLLEMILLTAEMEELTADPNRKAKGTVIEAKLDKGRGPVASLLVQNGTLRVGDSILVGTTYGRIRAMFDDKGHNISSAGPSIPVEILGLSEVPDAGDRFNVVKDEKTARNMAEARKEKLRQQRLTSSNKVSLEDLYNQIQEGKVKELDVIVKADVQGSVEAVTQSLEKLSTESVKVRVIHGAVGAISETDVTLASASNAIIIGFNVRPTNNATSLAEKEGVNIRTYRIIYDAIEDVKSAMLGLLEPEYKEVVLGNAEVRAVYKISSVGTIAGCYVLNGKIVRNSKARVIRDGIVVFESEISSLKRFKDDVKEVASGYECGLSIEKFNDLKEGDMIEVFIMEEVKRKNL</sequence>
<evidence type="ECO:0000259" key="10">
    <source>
        <dbReference type="PROSITE" id="PS51722"/>
    </source>
</evidence>
<gene>
    <name evidence="8 11" type="primary">infB</name>
    <name evidence="11" type="ORF">CLCOL_05220</name>
</gene>
<dbReference type="PANTHER" id="PTHR43381">
    <property type="entry name" value="TRANSLATION INITIATION FACTOR IF-2-RELATED"/>
    <property type="match status" value="1"/>
</dbReference>
<dbReference type="EMBL" id="LTBB01000002">
    <property type="protein sequence ID" value="KYH29884.1"/>
    <property type="molecule type" value="Genomic_DNA"/>
</dbReference>
<keyword evidence="3 8" id="KW-0396">Initiation factor</keyword>
<evidence type="ECO:0000256" key="3">
    <source>
        <dbReference type="ARBA" id="ARBA00022540"/>
    </source>
</evidence>
<comment type="function">
    <text evidence="7 8 9">One of the essential components for the initiation of protein synthesis. Protects formylmethionyl-tRNA from spontaneous hydrolysis and promotes its binding to the 30S ribosomal subunits. Also involved in the hydrolysis of GTP during the formation of the 70S ribosomal complex.</text>
</comment>
<dbReference type="SUPFAM" id="SSF52540">
    <property type="entry name" value="P-loop containing nucleoside triphosphate hydrolases"/>
    <property type="match status" value="1"/>
</dbReference>
<dbReference type="HAMAP" id="MF_00100_B">
    <property type="entry name" value="IF_2_B"/>
    <property type="match status" value="1"/>
</dbReference>
<dbReference type="Pfam" id="PF22042">
    <property type="entry name" value="EF-G_D2"/>
    <property type="match status" value="1"/>
</dbReference>
<evidence type="ECO:0000256" key="2">
    <source>
        <dbReference type="ARBA" id="ARBA00020675"/>
    </source>
</evidence>
<keyword evidence="5 8" id="KW-0648">Protein biosynthesis</keyword>
<dbReference type="NCBIfam" id="TIGR00231">
    <property type="entry name" value="small_GTP"/>
    <property type="match status" value="1"/>
</dbReference>
<evidence type="ECO:0000256" key="5">
    <source>
        <dbReference type="ARBA" id="ARBA00022917"/>
    </source>
</evidence>
<comment type="caution">
    <text evidence="11">The sequence shown here is derived from an EMBL/GenBank/DDBJ whole genome shotgun (WGS) entry which is preliminary data.</text>
</comment>
<dbReference type="GO" id="GO:0005829">
    <property type="term" value="C:cytosol"/>
    <property type="evidence" value="ECO:0007669"/>
    <property type="project" value="TreeGrafter"/>
</dbReference>
<dbReference type="GO" id="GO:0003743">
    <property type="term" value="F:translation initiation factor activity"/>
    <property type="evidence" value="ECO:0007669"/>
    <property type="project" value="UniProtKB-UniRule"/>
</dbReference>
<dbReference type="PROSITE" id="PS51722">
    <property type="entry name" value="G_TR_2"/>
    <property type="match status" value="1"/>
</dbReference>
<dbReference type="InterPro" id="IPR015760">
    <property type="entry name" value="TIF_IF2"/>
</dbReference>
<dbReference type="InterPro" id="IPR000795">
    <property type="entry name" value="T_Tr_GTP-bd_dom"/>
</dbReference>
<dbReference type="SUPFAM" id="SSF50447">
    <property type="entry name" value="Translation proteins"/>
    <property type="match status" value="2"/>
</dbReference>
<dbReference type="InterPro" id="IPR023115">
    <property type="entry name" value="TIF_IF2_dom3"/>
</dbReference>
<dbReference type="Pfam" id="PF00009">
    <property type="entry name" value="GTP_EFTU"/>
    <property type="match status" value="1"/>
</dbReference>
<dbReference type="InterPro" id="IPR036925">
    <property type="entry name" value="TIF_IF2_dom3_sf"/>
</dbReference>
<dbReference type="InterPro" id="IPR000178">
    <property type="entry name" value="TF_IF2_bacterial-like"/>
</dbReference>
<dbReference type="FunFam" id="2.40.30.10:FF:000007">
    <property type="entry name" value="Translation initiation factor IF-2"/>
    <property type="match status" value="1"/>
</dbReference>
<dbReference type="InterPro" id="IPR027417">
    <property type="entry name" value="P-loop_NTPase"/>
</dbReference>
<dbReference type="InterPro" id="IPR009000">
    <property type="entry name" value="Transl_B-barrel_sf"/>
</dbReference>
<dbReference type="Gene3D" id="1.10.10.2480">
    <property type="match status" value="1"/>
</dbReference>
<dbReference type="InterPro" id="IPR006847">
    <property type="entry name" value="IF2_N"/>
</dbReference>
<evidence type="ECO:0000256" key="8">
    <source>
        <dbReference type="HAMAP-Rule" id="MF_00100"/>
    </source>
</evidence>
<evidence type="ECO:0000313" key="12">
    <source>
        <dbReference type="Proteomes" id="UP000075374"/>
    </source>
</evidence>
<dbReference type="FunFam" id="2.40.30.10:FF:000008">
    <property type="entry name" value="Translation initiation factor IF-2"/>
    <property type="match status" value="1"/>
</dbReference>
<protein>
    <recommendedName>
        <fullName evidence="2 8">Translation initiation factor IF-2</fullName>
    </recommendedName>
</protein>
<dbReference type="STRING" id="1121305.CLCOL_05220"/>
<accession>A0A151AQG8</accession>
<dbReference type="FunFam" id="3.40.50.300:FF:000019">
    <property type="entry name" value="Translation initiation factor IF-2"/>
    <property type="match status" value="1"/>
</dbReference>
<name>A0A151AQG8_9CLOT</name>
<dbReference type="SUPFAM" id="SSF52156">
    <property type="entry name" value="Initiation factor IF2/eIF5b, domain 3"/>
    <property type="match status" value="1"/>
</dbReference>
<reference evidence="11 12" key="1">
    <citation type="submission" date="2016-02" db="EMBL/GenBank/DDBJ databases">
        <title>Genome sequence of Clostridium colicanis DSM 13634.</title>
        <authorList>
            <person name="Poehlein A."/>
            <person name="Daniel R."/>
        </authorList>
    </citation>
    <scope>NUCLEOTIDE SEQUENCE [LARGE SCALE GENOMIC DNA]</scope>
    <source>
        <strain evidence="11 12">DSM 13634</strain>
    </source>
</reference>
<dbReference type="GO" id="GO:0003924">
    <property type="term" value="F:GTPase activity"/>
    <property type="evidence" value="ECO:0007669"/>
    <property type="project" value="UniProtKB-UniRule"/>
</dbReference>
<dbReference type="Pfam" id="PF04760">
    <property type="entry name" value="IF2_N"/>
    <property type="match status" value="2"/>
</dbReference>
<proteinExistence type="inferred from homology"/>
<feature type="binding site" evidence="8">
    <location>
        <begin position="206"/>
        <end position="213"/>
    </location>
    <ligand>
        <name>GTP</name>
        <dbReference type="ChEBI" id="CHEBI:37565"/>
    </ligand>
</feature>
<dbReference type="Gene3D" id="3.40.50.10050">
    <property type="entry name" value="Translation initiation factor IF- 2, domain 3"/>
    <property type="match status" value="1"/>
</dbReference>
<evidence type="ECO:0000256" key="6">
    <source>
        <dbReference type="ARBA" id="ARBA00023134"/>
    </source>
</evidence>
<evidence type="ECO:0000313" key="11">
    <source>
        <dbReference type="EMBL" id="KYH29884.1"/>
    </source>
</evidence>
<evidence type="ECO:0000256" key="9">
    <source>
        <dbReference type="RuleBase" id="RU000644"/>
    </source>
</evidence>
<dbReference type="CDD" id="cd03692">
    <property type="entry name" value="mtIF2_IVc"/>
    <property type="match status" value="1"/>
</dbReference>
<dbReference type="CDD" id="cd01887">
    <property type="entry name" value="IF2_eIF5B"/>
    <property type="match status" value="1"/>
</dbReference>
<dbReference type="GO" id="GO:0005525">
    <property type="term" value="F:GTP binding"/>
    <property type="evidence" value="ECO:0007669"/>
    <property type="project" value="UniProtKB-KW"/>
</dbReference>
<comment type="similarity">
    <text evidence="1 8 9">Belongs to the TRAFAC class translation factor GTPase superfamily. Classic translation factor GTPase family. IF-2 subfamily.</text>
</comment>
<dbReference type="PROSITE" id="PS01176">
    <property type="entry name" value="IF2"/>
    <property type="match status" value="1"/>
</dbReference>
<keyword evidence="4 8" id="KW-0547">Nucleotide-binding</keyword>
<dbReference type="Gene3D" id="2.40.30.10">
    <property type="entry name" value="Translation factors"/>
    <property type="match status" value="2"/>
</dbReference>
<evidence type="ECO:0000256" key="1">
    <source>
        <dbReference type="ARBA" id="ARBA00007733"/>
    </source>
</evidence>
<dbReference type="Pfam" id="PF11987">
    <property type="entry name" value="IF-2"/>
    <property type="match status" value="1"/>
</dbReference>
<feature type="domain" description="Tr-type G" evidence="10">
    <location>
        <begin position="197"/>
        <end position="366"/>
    </location>
</feature>
<comment type="subcellular location">
    <subcellularLocation>
        <location evidence="8">Cytoplasm</location>
    </subcellularLocation>
</comment>
<dbReference type="InterPro" id="IPR044145">
    <property type="entry name" value="IF2_II"/>
</dbReference>
<feature type="region of interest" description="G-domain" evidence="8">
    <location>
        <begin position="200"/>
        <end position="348"/>
    </location>
</feature>
<keyword evidence="12" id="KW-1185">Reference proteome</keyword>
<feature type="binding site" evidence="8">
    <location>
        <begin position="252"/>
        <end position="256"/>
    </location>
    <ligand>
        <name>GTP</name>
        <dbReference type="ChEBI" id="CHEBI:37565"/>
    </ligand>
</feature>
<dbReference type="FunFam" id="3.40.50.10050:FF:000001">
    <property type="entry name" value="Translation initiation factor IF-2"/>
    <property type="match status" value="1"/>
</dbReference>
<dbReference type="Gene3D" id="3.40.50.300">
    <property type="entry name" value="P-loop containing nucleotide triphosphate hydrolases"/>
    <property type="match status" value="1"/>
</dbReference>
<evidence type="ECO:0000256" key="7">
    <source>
        <dbReference type="ARBA" id="ARBA00025162"/>
    </source>
</evidence>
<organism evidence="11 12">
    <name type="scientific">Clostridium colicanis DSM 13634</name>
    <dbReference type="NCBI Taxonomy" id="1121305"/>
    <lineage>
        <taxon>Bacteria</taxon>
        <taxon>Bacillati</taxon>
        <taxon>Bacillota</taxon>
        <taxon>Clostridia</taxon>
        <taxon>Eubacteriales</taxon>
        <taxon>Clostridiaceae</taxon>
        <taxon>Clostridium</taxon>
    </lineage>
</organism>
<dbReference type="Proteomes" id="UP000075374">
    <property type="component" value="Unassembled WGS sequence"/>
</dbReference>
<dbReference type="CDD" id="cd03702">
    <property type="entry name" value="IF2_mtIF2_II"/>
    <property type="match status" value="1"/>
</dbReference>
<keyword evidence="6 8" id="KW-0342">GTP-binding</keyword>
<dbReference type="InterPro" id="IPR005225">
    <property type="entry name" value="Small_GTP-bd"/>
</dbReference>
<dbReference type="RefSeq" id="WP_061857450.1">
    <property type="nucleotide sequence ID" value="NZ_LTBB01000002.1"/>
</dbReference>
<keyword evidence="8" id="KW-0963">Cytoplasm</keyword>
<dbReference type="PATRIC" id="fig|1121305.3.peg.527"/>
<dbReference type="InterPro" id="IPR053905">
    <property type="entry name" value="EF-G-like_DII"/>
</dbReference>
<evidence type="ECO:0000256" key="4">
    <source>
        <dbReference type="ARBA" id="ARBA00022741"/>
    </source>
</evidence>